<dbReference type="KEGG" id="glt:GlitD10_2838"/>
<organism evidence="7 8">
    <name type="scientific">Gloeomargarita lithophora Alchichica-D10</name>
    <dbReference type="NCBI Taxonomy" id="1188229"/>
    <lineage>
        <taxon>Bacteria</taxon>
        <taxon>Bacillati</taxon>
        <taxon>Cyanobacteriota</taxon>
        <taxon>Cyanophyceae</taxon>
        <taxon>Gloeomargaritales</taxon>
        <taxon>Gloeomargaritaceae</taxon>
        <taxon>Gloeomargarita</taxon>
    </lineage>
</organism>
<dbReference type="EMBL" id="CP017675">
    <property type="protein sequence ID" value="APB35182.1"/>
    <property type="molecule type" value="Genomic_DNA"/>
</dbReference>
<evidence type="ECO:0000259" key="6">
    <source>
        <dbReference type="Pfam" id="PF06305"/>
    </source>
</evidence>
<accession>A0A1J0AGW6</accession>
<evidence type="ECO:0000256" key="4">
    <source>
        <dbReference type="ARBA" id="ARBA00023136"/>
    </source>
</evidence>
<dbReference type="RefSeq" id="WP_071455512.1">
    <property type="nucleotide sequence ID" value="NZ_CP017675.1"/>
</dbReference>
<keyword evidence="2 5" id="KW-0812">Transmembrane</keyword>
<dbReference type="STRING" id="1188229.GlitD10_2838"/>
<reference evidence="7 8" key="1">
    <citation type="submission" date="2016-10" db="EMBL/GenBank/DDBJ databases">
        <title>Description of Gloeomargarita lithophora gen. nov., sp. nov., a thylakoid-bearing basal-branching cyanobacterium with intracellular carbonates, and proposal for Gloeomargaritales ord. nov.</title>
        <authorList>
            <person name="Moreira D."/>
            <person name="Tavera R."/>
            <person name="Benzerara K."/>
            <person name="Skouri-Panet F."/>
            <person name="Couradeau E."/>
            <person name="Gerard E."/>
            <person name="Loussert C."/>
            <person name="Novelo E."/>
            <person name="Zivanovic Y."/>
            <person name="Lopez-Garcia P."/>
        </authorList>
    </citation>
    <scope>NUCLEOTIDE SEQUENCE [LARGE SCALE GENOMIC DNA]</scope>
    <source>
        <strain evidence="7 8">D10</strain>
    </source>
</reference>
<feature type="transmembrane region" description="Helical" evidence="5">
    <location>
        <begin position="42"/>
        <end position="62"/>
    </location>
</feature>
<dbReference type="GO" id="GO:0005886">
    <property type="term" value="C:plasma membrane"/>
    <property type="evidence" value="ECO:0007669"/>
    <property type="project" value="InterPro"/>
</dbReference>
<gene>
    <name evidence="7" type="ORF">GlitD10_2838</name>
</gene>
<evidence type="ECO:0000256" key="5">
    <source>
        <dbReference type="SAM" id="Phobius"/>
    </source>
</evidence>
<name>A0A1J0AGW6_9CYAN</name>
<dbReference type="InterPro" id="IPR010445">
    <property type="entry name" value="LapA_dom"/>
</dbReference>
<keyword evidence="4 5" id="KW-0472">Membrane</keyword>
<keyword evidence="1" id="KW-1003">Cell membrane</keyword>
<protein>
    <recommendedName>
        <fullName evidence="6">Lipopolysaccharide assembly protein A domain-containing protein</fullName>
    </recommendedName>
</protein>
<evidence type="ECO:0000313" key="8">
    <source>
        <dbReference type="Proteomes" id="UP000180235"/>
    </source>
</evidence>
<proteinExistence type="predicted"/>
<dbReference type="Proteomes" id="UP000180235">
    <property type="component" value="Chromosome"/>
</dbReference>
<dbReference type="AlphaFoldDB" id="A0A1J0AGW6"/>
<sequence length="107" mass="12196">MVQINAALIFAFCLALVFFSLQNMESATVHLVGSYTVSYPLAVELIMAMGVGATLAWLFGIWNQFQRWFIARRELWRRDQKIASLEKDIEQYRQQPSLPGPVEETAG</sequence>
<evidence type="ECO:0000313" key="7">
    <source>
        <dbReference type="EMBL" id="APB35182.1"/>
    </source>
</evidence>
<evidence type="ECO:0000256" key="3">
    <source>
        <dbReference type="ARBA" id="ARBA00022989"/>
    </source>
</evidence>
<keyword evidence="8" id="KW-1185">Reference proteome</keyword>
<evidence type="ECO:0000256" key="1">
    <source>
        <dbReference type="ARBA" id="ARBA00022475"/>
    </source>
</evidence>
<evidence type="ECO:0000256" key="2">
    <source>
        <dbReference type="ARBA" id="ARBA00022692"/>
    </source>
</evidence>
<feature type="domain" description="Lipopolysaccharide assembly protein A" evidence="6">
    <location>
        <begin position="22"/>
        <end position="90"/>
    </location>
</feature>
<keyword evidence="3 5" id="KW-1133">Transmembrane helix</keyword>
<dbReference type="Pfam" id="PF06305">
    <property type="entry name" value="LapA_dom"/>
    <property type="match status" value="1"/>
</dbReference>
<dbReference type="OrthoDB" id="530861at2"/>